<dbReference type="Proteomes" id="UP000015106">
    <property type="component" value="Chromosome 4"/>
</dbReference>
<reference evidence="1" key="3">
    <citation type="submission" date="2022-06" db="UniProtKB">
        <authorList>
            <consortium name="EnsemblPlants"/>
        </authorList>
    </citation>
    <scope>IDENTIFICATION</scope>
</reference>
<accession>A0A8R7U592</accession>
<dbReference type="Gramene" id="TuG1812G0400000779.01.T01">
    <property type="protein sequence ID" value="TuG1812G0400000779.01.T01.cds360055"/>
    <property type="gene ID" value="TuG1812G0400000779.01"/>
</dbReference>
<proteinExistence type="predicted"/>
<dbReference type="EnsemblPlants" id="TuG1812G0400000779.01.T01">
    <property type="protein sequence ID" value="TuG1812G0400000779.01.T01.cds360055"/>
    <property type="gene ID" value="TuG1812G0400000779.01"/>
</dbReference>
<keyword evidence="2" id="KW-1185">Reference proteome</keyword>
<protein>
    <submittedName>
        <fullName evidence="1">Uncharacterized protein</fullName>
    </submittedName>
</protein>
<evidence type="ECO:0000313" key="1">
    <source>
        <dbReference type="EnsemblPlants" id="TuG1812G0400000779.01.T01.cds360055"/>
    </source>
</evidence>
<reference evidence="2" key="1">
    <citation type="journal article" date="2013" name="Nature">
        <title>Draft genome of the wheat A-genome progenitor Triticum urartu.</title>
        <authorList>
            <person name="Ling H.Q."/>
            <person name="Zhao S."/>
            <person name="Liu D."/>
            <person name="Wang J."/>
            <person name="Sun H."/>
            <person name="Zhang C."/>
            <person name="Fan H."/>
            <person name="Li D."/>
            <person name="Dong L."/>
            <person name="Tao Y."/>
            <person name="Gao C."/>
            <person name="Wu H."/>
            <person name="Li Y."/>
            <person name="Cui Y."/>
            <person name="Guo X."/>
            <person name="Zheng S."/>
            <person name="Wang B."/>
            <person name="Yu K."/>
            <person name="Liang Q."/>
            <person name="Yang W."/>
            <person name="Lou X."/>
            <person name="Chen J."/>
            <person name="Feng M."/>
            <person name="Jian J."/>
            <person name="Zhang X."/>
            <person name="Luo G."/>
            <person name="Jiang Y."/>
            <person name="Liu J."/>
            <person name="Wang Z."/>
            <person name="Sha Y."/>
            <person name="Zhang B."/>
            <person name="Wu H."/>
            <person name="Tang D."/>
            <person name="Shen Q."/>
            <person name="Xue P."/>
            <person name="Zou S."/>
            <person name="Wang X."/>
            <person name="Liu X."/>
            <person name="Wang F."/>
            <person name="Yang Y."/>
            <person name="An X."/>
            <person name="Dong Z."/>
            <person name="Zhang K."/>
            <person name="Zhang X."/>
            <person name="Luo M.C."/>
            <person name="Dvorak J."/>
            <person name="Tong Y."/>
            <person name="Wang J."/>
            <person name="Yang H."/>
            <person name="Li Z."/>
            <person name="Wang D."/>
            <person name="Zhang A."/>
            <person name="Wang J."/>
        </authorList>
    </citation>
    <scope>NUCLEOTIDE SEQUENCE</scope>
    <source>
        <strain evidence="2">cv. G1812</strain>
    </source>
</reference>
<sequence length="27" mass="3002">MIINVGRLVNLVVFLEKGYCDTNYIGG</sequence>
<organism evidence="1 2">
    <name type="scientific">Triticum urartu</name>
    <name type="common">Red wild einkorn</name>
    <name type="synonym">Crithodium urartu</name>
    <dbReference type="NCBI Taxonomy" id="4572"/>
    <lineage>
        <taxon>Eukaryota</taxon>
        <taxon>Viridiplantae</taxon>
        <taxon>Streptophyta</taxon>
        <taxon>Embryophyta</taxon>
        <taxon>Tracheophyta</taxon>
        <taxon>Spermatophyta</taxon>
        <taxon>Magnoliopsida</taxon>
        <taxon>Liliopsida</taxon>
        <taxon>Poales</taxon>
        <taxon>Poaceae</taxon>
        <taxon>BOP clade</taxon>
        <taxon>Pooideae</taxon>
        <taxon>Triticodae</taxon>
        <taxon>Triticeae</taxon>
        <taxon>Triticinae</taxon>
        <taxon>Triticum</taxon>
    </lineage>
</organism>
<dbReference type="AlphaFoldDB" id="A0A8R7U592"/>
<reference evidence="1" key="2">
    <citation type="submission" date="2018-03" db="EMBL/GenBank/DDBJ databases">
        <title>The Triticum urartu genome reveals the dynamic nature of wheat genome evolution.</title>
        <authorList>
            <person name="Ling H."/>
            <person name="Ma B."/>
            <person name="Shi X."/>
            <person name="Liu H."/>
            <person name="Dong L."/>
            <person name="Sun H."/>
            <person name="Cao Y."/>
            <person name="Gao Q."/>
            <person name="Zheng S."/>
            <person name="Li Y."/>
            <person name="Yu Y."/>
            <person name="Du H."/>
            <person name="Qi M."/>
            <person name="Li Y."/>
            <person name="Yu H."/>
            <person name="Cui Y."/>
            <person name="Wang N."/>
            <person name="Chen C."/>
            <person name="Wu H."/>
            <person name="Zhao Y."/>
            <person name="Zhang J."/>
            <person name="Li Y."/>
            <person name="Zhou W."/>
            <person name="Zhang B."/>
            <person name="Hu W."/>
            <person name="Eijk M."/>
            <person name="Tang J."/>
            <person name="Witsenboer H."/>
            <person name="Zhao S."/>
            <person name="Li Z."/>
            <person name="Zhang A."/>
            <person name="Wang D."/>
            <person name="Liang C."/>
        </authorList>
    </citation>
    <scope>NUCLEOTIDE SEQUENCE [LARGE SCALE GENOMIC DNA]</scope>
    <source>
        <strain evidence="1">cv. G1812</strain>
    </source>
</reference>
<evidence type="ECO:0000313" key="2">
    <source>
        <dbReference type="Proteomes" id="UP000015106"/>
    </source>
</evidence>
<name>A0A8R7U592_TRIUA</name>